<protein>
    <submittedName>
        <fullName evidence="4">Uncharacterized protein</fullName>
    </submittedName>
</protein>
<evidence type="ECO:0000313" key="5">
    <source>
        <dbReference type="Proteomes" id="UP000812966"/>
    </source>
</evidence>
<dbReference type="InterPro" id="IPR013785">
    <property type="entry name" value="Aldolase_TIM"/>
</dbReference>
<dbReference type="InterPro" id="IPR041121">
    <property type="entry name" value="SDH_C"/>
</dbReference>
<proteinExistence type="predicted"/>
<evidence type="ECO:0000259" key="1">
    <source>
        <dbReference type="Pfam" id="PF01488"/>
    </source>
</evidence>
<dbReference type="Pfam" id="PF01488">
    <property type="entry name" value="Shikimate_DH"/>
    <property type="match status" value="1"/>
</dbReference>
<keyword evidence="5" id="KW-1185">Reference proteome</keyword>
<dbReference type="InterPro" id="IPR046346">
    <property type="entry name" value="Aminoacid_DH-like_N_sf"/>
</dbReference>
<dbReference type="GO" id="GO:0004764">
    <property type="term" value="F:shikimate 3-dehydrogenase (NADP+) activity"/>
    <property type="evidence" value="ECO:0007669"/>
    <property type="project" value="InterPro"/>
</dbReference>
<evidence type="ECO:0000313" key="4">
    <source>
        <dbReference type="EMBL" id="KAG7548963.1"/>
    </source>
</evidence>
<dbReference type="SUPFAM" id="SSF51569">
    <property type="entry name" value="Aldolase"/>
    <property type="match status" value="1"/>
</dbReference>
<dbReference type="InterPro" id="IPR013708">
    <property type="entry name" value="Shikimate_DH-bd_N"/>
</dbReference>
<dbReference type="InterPro" id="IPR001381">
    <property type="entry name" value="DHquinase_I"/>
</dbReference>
<sequence length="536" mass="59053">MTAFRTYLLSLTYSDVSQAVPHIENLSIGVDCWELRVDLLAERSVESIAYQIALLRRHSDLPVYLTMRTRSQTGGLPDIKDDPQMIPYQQAVLSLGLKMGVEYVDVNITSPPETIASLVRNKGNSQIIISWHDMAGRVSWSGPEVRSIFDHACREGADIVMMIGYARDFQDNLSLRAFVQEMQSKHVPLIALNTGPEGKMSRILNHFLTPVAHPAMPRISGPGQVLYLTGLLKPLKYHIFGADVKTTASPIMHTVAFRKLGLPHTYHISEASDIQSYEAILNDPTFGGASIARPFKVEIGSRLRRLSKHAQAIGAVNTITATPTGPVGDNTDWKGIRTCISRALTPENVINANTTALVIGAGGVARAAIYALNHLGVSKIALVNRTMKAAHALASDISRLDPGLYIHVLESIEPKVIKSLGLQPRIIVYAIPIPEQDDRDAIRTRPHQDLLQIPGGGVLLDMTFQGDLALSPMLKLSKGIMNDAWVFVPGIEVLLEQGYEQIRLWTGRRPPRTDMRSAVMREYTGNNLYQGTLRSI</sequence>
<dbReference type="GO" id="GO:0019632">
    <property type="term" value="P:shikimate metabolic process"/>
    <property type="evidence" value="ECO:0007669"/>
    <property type="project" value="TreeGrafter"/>
</dbReference>
<comment type="caution">
    <text evidence="4">The sequence shown here is derived from an EMBL/GenBank/DDBJ whole genome shotgun (WGS) entry which is preliminary data.</text>
</comment>
<dbReference type="Pfam" id="PF08501">
    <property type="entry name" value="Shikimate_dh_N"/>
    <property type="match status" value="1"/>
</dbReference>
<reference evidence="4" key="1">
    <citation type="submission" date="2020-04" db="EMBL/GenBank/DDBJ databases">
        <title>Analysis of mating type loci in Filobasidium floriforme.</title>
        <authorList>
            <person name="Nowrousian M."/>
        </authorList>
    </citation>
    <scope>NUCLEOTIDE SEQUENCE</scope>
    <source>
        <strain evidence="4">CBS 6242</strain>
    </source>
</reference>
<dbReference type="PANTHER" id="PTHR21089:SF1">
    <property type="entry name" value="BIFUNCTIONAL 3-DEHYDROQUINATE DEHYDRATASE_SHIKIMATE DEHYDROGENASE, CHLOROPLASTIC"/>
    <property type="match status" value="1"/>
</dbReference>
<name>A0A8K0JL84_9TREE</name>
<dbReference type="EMBL" id="JABELV010000056">
    <property type="protein sequence ID" value="KAG7548963.1"/>
    <property type="molecule type" value="Genomic_DNA"/>
</dbReference>
<feature type="domain" description="Shikimate dehydrogenase substrate binding N-terminal" evidence="2">
    <location>
        <begin position="239"/>
        <end position="319"/>
    </location>
</feature>
<dbReference type="Proteomes" id="UP000812966">
    <property type="component" value="Unassembled WGS sequence"/>
</dbReference>
<dbReference type="CDD" id="cd01065">
    <property type="entry name" value="NAD_bind_Shikimate_DH"/>
    <property type="match status" value="1"/>
</dbReference>
<dbReference type="Pfam" id="PF18317">
    <property type="entry name" value="SDH_C"/>
    <property type="match status" value="1"/>
</dbReference>
<dbReference type="GO" id="GO:0009423">
    <property type="term" value="P:chorismate biosynthetic process"/>
    <property type="evidence" value="ECO:0007669"/>
    <property type="project" value="TreeGrafter"/>
</dbReference>
<dbReference type="PANTHER" id="PTHR21089">
    <property type="entry name" value="SHIKIMATE DEHYDROGENASE"/>
    <property type="match status" value="1"/>
</dbReference>
<organism evidence="4 5">
    <name type="scientific">Filobasidium floriforme</name>
    <dbReference type="NCBI Taxonomy" id="5210"/>
    <lineage>
        <taxon>Eukaryota</taxon>
        <taxon>Fungi</taxon>
        <taxon>Dikarya</taxon>
        <taxon>Basidiomycota</taxon>
        <taxon>Agaricomycotina</taxon>
        <taxon>Tremellomycetes</taxon>
        <taxon>Filobasidiales</taxon>
        <taxon>Filobasidiaceae</taxon>
        <taxon>Filobasidium</taxon>
    </lineage>
</organism>
<feature type="domain" description="SDH C-terminal" evidence="3">
    <location>
        <begin position="490"/>
        <end position="520"/>
    </location>
</feature>
<dbReference type="Gene3D" id="3.20.20.70">
    <property type="entry name" value="Aldolase class I"/>
    <property type="match status" value="1"/>
</dbReference>
<dbReference type="Pfam" id="PF01487">
    <property type="entry name" value="DHquinase_I"/>
    <property type="match status" value="1"/>
</dbReference>
<dbReference type="InterPro" id="IPR022893">
    <property type="entry name" value="Shikimate_DH_fam"/>
</dbReference>
<dbReference type="SUPFAM" id="SSF53223">
    <property type="entry name" value="Aminoacid dehydrogenase-like, N-terminal domain"/>
    <property type="match status" value="1"/>
</dbReference>
<gene>
    <name evidence="4" type="ORF">FFLO_03168</name>
</gene>
<dbReference type="Gene3D" id="3.40.50.720">
    <property type="entry name" value="NAD(P)-binding Rossmann-like Domain"/>
    <property type="match status" value="1"/>
</dbReference>
<dbReference type="InterPro" id="IPR006151">
    <property type="entry name" value="Shikm_DH/Glu-tRNA_Rdtase"/>
</dbReference>
<dbReference type="CDD" id="cd00502">
    <property type="entry name" value="DHQase_I"/>
    <property type="match status" value="1"/>
</dbReference>
<dbReference type="GO" id="GO:0003855">
    <property type="term" value="F:3-dehydroquinate dehydratase activity"/>
    <property type="evidence" value="ECO:0007669"/>
    <property type="project" value="InterPro"/>
</dbReference>
<evidence type="ECO:0000259" key="3">
    <source>
        <dbReference type="Pfam" id="PF18317"/>
    </source>
</evidence>
<feature type="domain" description="Quinate/shikimate 5-dehydrogenase/glutamyl-tRNA reductase" evidence="1">
    <location>
        <begin position="353"/>
        <end position="398"/>
    </location>
</feature>
<accession>A0A8K0JL84</accession>
<dbReference type="SUPFAM" id="SSF51735">
    <property type="entry name" value="NAD(P)-binding Rossmann-fold domains"/>
    <property type="match status" value="1"/>
</dbReference>
<dbReference type="AlphaFoldDB" id="A0A8K0JL84"/>
<dbReference type="Gene3D" id="3.40.50.10860">
    <property type="entry name" value="Leucine Dehydrogenase, chain A, domain 1"/>
    <property type="match status" value="1"/>
</dbReference>
<dbReference type="InterPro" id="IPR036291">
    <property type="entry name" value="NAD(P)-bd_dom_sf"/>
</dbReference>
<evidence type="ECO:0000259" key="2">
    <source>
        <dbReference type="Pfam" id="PF08501"/>
    </source>
</evidence>